<dbReference type="RefSeq" id="WP_092951282.1">
    <property type="nucleotide sequence ID" value="NZ_FOMQ01000005.1"/>
</dbReference>
<name>A0A1I1UR60_9BURK</name>
<protein>
    <submittedName>
        <fullName evidence="2">Uncharacterized protein</fullName>
    </submittedName>
</protein>
<organism evidence="2 3">
    <name type="scientific">Paracidovorax konjaci</name>
    <dbReference type="NCBI Taxonomy" id="32040"/>
    <lineage>
        <taxon>Bacteria</taxon>
        <taxon>Pseudomonadati</taxon>
        <taxon>Pseudomonadota</taxon>
        <taxon>Betaproteobacteria</taxon>
        <taxon>Burkholderiales</taxon>
        <taxon>Comamonadaceae</taxon>
        <taxon>Paracidovorax</taxon>
    </lineage>
</organism>
<evidence type="ECO:0000313" key="3">
    <source>
        <dbReference type="Proteomes" id="UP000199517"/>
    </source>
</evidence>
<dbReference type="STRING" id="32040.SAMN04489710_10566"/>
<keyword evidence="1" id="KW-1133">Transmembrane helix</keyword>
<gene>
    <name evidence="2" type="ORF">SAMN04489710_10566</name>
</gene>
<dbReference type="AlphaFoldDB" id="A0A1I1UR60"/>
<dbReference type="EMBL" id="FOMQ01000005">
    <property type="protein sequence ID" value="SFD70470.1"/>
    <property type="molecule type" value="Genomic_DNA"/>
</dbReference>
<proteinExistence type="predicted"/>
<feature type="transmembrane region" description="Helical" evidence="1">
    <location>
        <begin position="48"/>
        <end position="68"/>
    </location>
</feature>
<reference evidence="3" key="1">
    <citation type="submission" date="2016-10" db="EMBL/GenBank/DDBJ databases">
        <authorList>
            <person name="Varghese N."/>
            <person name="Submissions S."/>
        </authorList>
    </citation>
    <scope>NUCLEOTIDE SEQUENCE [LARGE SCALE GENOMIC DNA]</scope>
    <source>
        <strain evidence="3">DSM 7481</strain>
    </source>
</reference>
<feature type="transmembrane region" description="Helical" evidence="1">
    <location>
        <begin position="19"/>
        <end position="36"/>
    </location>
</feature>
<dbReference type="OrthoDB" id="9952728at2"/>
<keyword evidence="1" id="KW-0812">Transmembrane</keyword>
<keyword evidence="1" id="KW-0472">Membrane</keyword>
<sequence length="159" mass="16835">MEFTFADPALLADAFRGRLLHWAMVVAGSAAVVGMLDRRGHGPPLFGLPTLGALALCAWGIAAAASYFGTVARFSALEVHAGTVRVHYRAGPFPRSVSMPADDVQHVLSGQPGKGTYPRGPCYLRLVLRSGETHRSAPTQAATDCKQLRGDVARAVRAP</sequence>
<dbReference type="Proteomes" id="UP000199517">
    <property type="component" value="Unassembled WGS sequence"/>
</dbReference>
<accession>A0A1I1UR60</accession>
<evidence type="ECO:0000256" key="1">
    <source>
        <dbReference type="SAM" id="Phobius"/>
    </source>
</evidence>
<evidence type="ECO:0000313" key="2">
    <source>
        <dbReference type="EMBL" id="SFD70470.1"/>
    </source>
</evidence>
<keyword evidence="3" id="KW-1185">Reference proteome</keyword>